<dbReference type="PANTHER" id="PTHR34203">
    <property type="entry name" value="METHYLTRANSFERASE, FKBM FAMILY PROTEIN"/>
    <property type="match status" value="1"/>
</dbReference>
<evidence type="ECO:0000313" key="2">
    <source>
        <dbReference type="EMBL" id="MBW7467207.1"/>
    </source>
</evidence>
<sequence>MYSSLRILLSSPYNKKHPIFAIKRFITWKFIRAARLKDIKVNFWGDRVFLINYDSFQSMWLMYNYIVDWEEFNLIKAYVRPHDQIVDIGTNMGFYSIWMSKFLTSGNVHSFEPDHMNYNRLIKNIELNSLNDVIIANNTALSNLSGLMNFTIGLDGENHIAQSEESESILVETLTLDSYADKNNLSNFSYVKIDVEGFEKDVLEGARNLLAHQRIDIIQLEINDSLKNSGTSVVELLEQLQNYNYILCNYNFTSNSVHPIEYSASRENYFAVNNINSVNRRLLENANKCNPLY</sequence>
<feature type="domain" description="Methyltransferase FkbM" evidence="1">
    <location>
        <begin position="87"/>
        <end position="246"/>
    </location>
</feature>
<gene>
    <name evidence="2" type="ORF">K0O23_09015</name>
</gene>
<dbReference type="PANTHER" id="PTHR34203:SF15">
    <property type="entry name" value="SLL1173 PROTEIN"/>
    <property type="match status" value="1"/>
</dbReference>
<organism evidence="2 3">
    <name type="scientific">Pontibacter aydingkolensis</name>
    <dbReference type="NCBI Taxonomy" id="1911536"/>
    <lineage>
        <taxon>Bacteria</taxon>
        <taxon>Pseudomonadati</taxon>
        <taxon>Bacteroidota</taxon>
        <taxon>Cytophagia</taxon>
        <taxon>Cytophagales</taxon>
        <taxon>Hymenobacteraceae</taxon>
        <taxon>Pontibacter</taxon>
    </lineage>
</organism>
<dbReference type="GO" id="GO:0032259">
    <property type="term" value="P:methylation"/>
    <property type="evidence" value="ECO:0007669"/>
    <property type="project" value="UniProtKB-KW"/>
</dbReference>
<comment type="caution">
    <text evidence="2">The sequence shown here is derived from an EMBL/GenBank/DDBJ whole genome shotgun (WGS) entry which is preliminary data.</text>
</comment>
<dbReference type="Pfam" id="PF05050">
    <property type="entry name" value="Methyltransf_21"/>
    <property type="match status" value="1"/>
</dbReference>
<dbReference type="RefSeq" id="WP_219877095.1">
    <property type="nucleotide sequence ID" value="NZ_JAHYXK010000006.1"/>
</dbReference>
<dbReference type="InterPro" id="IPR052514">
    <property type="entry name" value="SAM-dependent_MTase"/>
</dbReference>
<accession>A0ABS7CTN8</accession>
<keyword evidence="2" id="KW-0808">Transferase</keyword>
<protein>
    <submittedName>
        <fullName evidence="2">FkbM family methyltransferase</fullName>
    </submittedName>
</protein>
<dbReference type="InterPro" id="IPR006342">
    <property type="entry name" value="FkbM_mtfrase"/>
</dbReference>
<dbReference type="GO" id="GO:0008168">
    <property type="term" value="F:methyltransferase activity"/>
    <property type="evidence" value="ECO:0007669"/>
    <property type="project" value="UniProtKB-KW"/>
</dbReference>
<dbReference type="NCBIfam" id="TIGR01444">
    <property type="entry name" value="fkbM_fam"/>
    <property type="match status" value="1"/>
</dbReference>
<dbReference type="Gene3D" id="3.40.50.150">
    <property type="entry name" value="Vaccinia Virus protein VP39"/>
    <property type="match status" value="1"/>
</dbReference>
<dbReference type="EMBL" id="JAHYXK010000006">
    <property type="protein sequence ID" value="MBW7467207.1"/>
    <property type="molecule type" value="Genomic_DNA"/>
</dbReference>
<name>A0ABS7CTN8_9BACT</name>
<evidence type="ECO:0000313" key="3">
    <source>
        <dbReference type="Proteomes" id="UP000813018"/>
    </source>
</evidence>
<dbReference type="SUPFAM" id="SSF53335">
    <property type="entry name" value="S-adenosyl-L-methionine-dependent methyltransferases"/>
    <property type="match status" value="1"/>
</dbReference>
<evidence type="ECO:0000259" key="1">
    <source>
        <dbReference type="Pfam" id="PF05050"/>
    </source>
</evidence>
<dbReference type="InterPro" id="IPR029063">
    <property type="entry name" value="SAM-dependent_MTases_sf"/>
</dbReference>
<dbReference type="Proteomes" id="UP000813018">
    <property type="component" value="Unassembled WGS sequence"/>
</dbReference>
<proteinExistence type="predicted"/>
<reference evidence="2 3" key="1">
    <citation type="journal article" date="2016" name="Int. J. Syst. Evol. Microbiol.">
        <title>Pontibacter aydingkolensis sp. nov., isolated from soil of a salt lake.</title>
        <authorList>
            <person name="Osman G."/>
            <person name="Zhang T."/>
            <person name="Lou K."/>
            <person name="Gao Y."/>
            <person name="Chang W."/>
            <person name="Lin Q."/>
            <person name="Yang H.M."/>
            <person name="Huo X.D."/>
            <person name="Wang N."/>
        </authorList>
    </citation>
    <scope>NUCLEOTIDE SEQUENCE [LARGE SCALE GENOMIC DNA]</scope>
    <source>
        <strain evidence="2 3">KACC 19255</strain>
    </source>
</reference>
<keyword evidence="2" id="KW-0489">Methyltransferase</keyword>
<keyword evidence="3" id="KW-1185">Reference proteome</keyword>